<name>A0AAW2CYI7_9ROSI</name>
<evidence type="ECO:0000313" key="1">
    <source>
        <dbReference type="EMBL" id="KAL0001915.1"/>
    </source>
</evidence>
<sequence>MKDPLDFLGVAYVLDLGCMTPSLRRSKPPLVHRSAAPPIKTTTLSRMNTERSAFFLRIEQSVLENELVEAFSF</sequence>
<proteinExistence type="predicted"/>
<accession>A0AAW2CYI7</accession>
<gene>
    <name evidence="1" type="ORF">SO802_015696</name>
</gene>
<dbReference type="EMBL" id="JAZDWU010000005">
    <property type="protein sequence ID" value="KAL0001915.1"/>
    <property type="molecule type" value="Genomic_DNA"/>
</dbReference>
<protein>
    <submittedName>
        <fullName evidence="1">Uncharacterized protein</fullName>
    </submittedName>
</protein>
<keyword evidence="2" id="KW-1185">Reference proteome</keyword>
<reference evidence="1 2" key="1">
    <citation type="submission" date="2024-01" db="EMBL/GenBank/DDBJ databases">
        <title>A telomere-to-telomere, gap-free genome of sweet tea (Lithocarpus litseifolius).</title>
        <authorList>
            <person name="Zhou J."/>
        </authorList>
    </citation>
    <scope>NUCLEOTIDE SEQUENCE [LARGE SCALE GENOMIC DNA]</scope>
    <source>
        <strain evidence="1">Zhou-2022a</strain>
        <tissue evidence="1">Leaf</tissue>
    </source>
</reference>
<dbReference type="AlphaFoldDB" id="A0AAW2CYI7"/>
<organism evidence="1 2">
    <name type="scientific">Lithocarpus litseifolius</name>
    <dbReference type="NCBI Taxonomy" id="425828"/>
    <lineage>
        <taxon>Eukaryota</taxon>
        <taxon>Viridiplantae</taxon>
        <taxon>Streptophyta</taxon>
        <taxon>Embryophyta</taxon>
        <taxon>Tracheophyta</taxon>
        <taxon>Spermatophyta</taxon>
        <taxon>Magnoliopsida</taxon>
        <taxon>eudicotyledons</taxon>
        <taxon>Gunneridae</taxon>
        <taxon>Pentapetalae</taxon>
        <taxon>rosids</taxon>
        <taxon>fabids</taxon>
        <taxon>Fagales</taxon>
        <taxon>Fagaceae</taxon>
        <taxon>Lithocarpus</taxon>
    </lineage>
</organism>
<evidence type="ECO:0000313" key="2">
    <source>
        <dbReference type="Proteomes" id="UP001459277"/>
    </source>
</evidence>
<dbReference type="Proteomes" id="UP001459277">
    <property type="component" value="Unassembled WGS sequence"/>
</dbReference>
<comment type="caution">
    <text evidence="1">The sequence shown here is derived from an EMBL/GenBank/DDBJ whole genome shotgun (WGS) entry which is preliminary data.</text>
</comment>